<feature type="region of interest" description="Disordered" evidence="1">
    <location>
        <begin position="246"/>
        <end position="270"/>
    </location>
</feature>
<feature type="compositionally biased region" description="Polar residues" evidence="1">
    <location>
        <begin position="261"/>
        <end position="270"/>
    </location>
</feature>
<protein>
    <submittedName>
        <fullName evidence="2">Uncharacterized protein</fullName>
    </submittedName>
</protein>
<keyword evidence="3" id="KW-1185">Reference proteome</keyword>
<sequence length="281" mass="30307">MVSSSEGGKGREKQVVSSQPIDVSNRNITRKAIVAYIGKNSNGSLLYRGSRKIMCSSVLVAKAQALRDAVRNANFLRLTRIVCETNSLVQRKRRNGERKGARAVLLGAKAAGLGAGHGTKGLATYSTPLPHNSSHATSFSSFKEKGPLDFTVEKKESEGAISGSGLYWAWLYRLSSTMTLKTRATQLEEGSTKLHELNLKKLLLEAAKGEKKHCVYVMAPPHSLLVKPMRGYSLRGAVRAATIDGGAEGRDAGRDAKRSARANSEVNGGMQQLIKEMAHGN</sequence>
<reference evidence="3" key="1">
    <citation type="journal article" date="2010" name="Nat. Biotechnol.">
        <title>Draft genome sequence of the oilseed species Ricinus communis.</title>
        <authorList>
            <person name="Chan A.P."/>
            <person name="Crabtree J."/>
            <person name="Zhao Q."/>
            <person name="Lorenzi H."/>
            <person name="Orvis J."/>
            <person name="Puiu D."/>
            <person name="Melake-Berhan A."/>
            <person name="Jones K.M."/>
            <person name="Redman J."/>
            <person name="Chen G."/>
            <person name="Cahoon E.B."/>
            <person name="Gedil M."/>
            <person name="Stanke M."/>
            <person name="Haas B.J."/>
            <person name="Wortman J.R."/>
            <person name="Fraser-Liggett C.M."/>
            <person name="Ravel J."/>
            <person name="Rabinowicz P.D."/>
        </authorList>
    </citation>
    <scope>NUCLEOTIDE SEQUENCE [LARGE SCALE GENOMIC DNA]</scope>
    <source>
        <strain evidence="3">cv. Hale</strain>
    </source>
</reference>
<evidence type="ECO:0000313" key="2">
    <source>
        <dbReference type="EMBL" id="EEF41106.1"/>
    </source>
</evidence>
<feature type="compositionally biased region" description="Basic and acidic residues" evidence="1">
    <location>
        <begin position="247"/>
        <end position="258"/>
    </location>
</feature>
<dbReference type="Proteomes" id="UP000008311">
    <property type="component" value="Unassembled WGS sequence"/>
</dbReference>
<name>B9S5I1_RICCO</name>
<gene>
    <name evidence="2" type="ORF">RCOM_0976280</name>
</gene>
<organism evidence="2 3">
    <name type="scientific">Ricinus communis</name>
    <name type="common">Castor bean</name>
    <dbReference type="NCBI Taxonomy" id="3988"/>
    <lineage>
        <taxon>Eukaryota</taxon>
        <taxon>Viridiplantae</taxon>
        <taxon>Streptophyta</taxon>
        <taxon>Embryophyta</taxon>
        <taxon>Tracheophyta</taxon>
        <taxon>Spermatophyta</taxon>
        <taxon>Magnoliopsida</taxon>
        <taxon>eudicotyledons</taxon>
        <taxon>Gunneridae</taxon>
        <taxon>Pentapetalae</taxon>
        <taxon>rosids</taxon>
        <taxon>fabids</taxon>
        <taxon>Malpighiales</taxon>
        <taxon>Euphorbiaceae</taxon>
        <taxon>Acalyphoideae</taxon>
        <taxon>Acalypheae</taxon>
        <taxon>Ricinus</taxon>
    </lineage>
</organism>
<evidence type="ECO:0000313" key="3">
    <source>
        <dbReference type="Proteomes" id="UP000008311"/>
    </source>
</evidence>
<dbReference type="AlphaFoldDB" id="B9S5I1"/>
<dbReference type="InParanoid" id="B9S5I1"/>
<dbReference type="EMBL" id="EQ973874">
    <property type="protein sequence ID" value="EEF41106.1"/>
    <property type="molecule type" value="Genomic_DNA"/>
</dbReference>
<evidence type="ECO:0000256" key="1">
    <source>
        <dbReference type="SAM" id="MobiDB-lite"/>
    </source>
</evidence>
<accession>B9S5I1</accession>
<feature type="region of interest" description="Disordered" evidence="1">
    <location>
        <begin position="1"/>
        <end position="21"/>
    </location>
</feature>
<proteinExistence type="predicted"/>